<evidence type="ECO:0000256" key="7">
    <source>
        <dbReference type="PROSITE-ProRule" id="PRU00039"/>
    </source>
</evidence>
<accession>A0A3Q3WXU7</accession>
<evidence type="ECO:0000256" key="6">
    <source>
        <dbReference type="ARBA" id="ARBA00023157"/>
    </source>
</evidence>
<dbReference type="InterPro" id="IPR050780">
    <property type="entry name" value="Mucin_vWF_Thrombospondin_sf"/>
</dbReference>
<name>A0A3Q3WXU7_MOLML</name>
<feature type="disulfide bond" evidence="7">
    <location>
        <begin position="24"/>
        <end position="78"/>
    </location>
</feature>
<evidence type="ECO:0000256" key="5">
    <source>
        <dbReference type="ARBA" id="ARBA00022702"/>
    </source>
</evidence>
<dbReference type="InterPro" id="IPR006207">
    <property type="entry name" value="Cys_knot_C"/>
</dbReference>
<dbReference type="PROSITE" id="PS00261">
    <property type="entry name" value="GLYCO_HORMONE_BETA_1"/>
    <property type="match status" value="1"/>
</dbReference>
<keyword evidence="4" id="KW-0964">Secreted</keyword>
<dbReference type="PROSITE" id="PS01185">
    <property type="entry name" value="CTCK_1"/>
    <property type="match status" value="1"/>
</dbReference>
<dbReference type="Ensembl" id="ENSMMOT00000020669.1">
    <property type="protein sequence ID" value="ENSMMOP00000020335.1"/>
    <property type="gene ID" value="ENSMMOG00000015446.1"/>
</dbReference>
<sequence length="97" mass="10930">VQREQSVITVSNCRSSQPVNITYCAGHCGSSSKYSAEANMMMHKCECCQEATTSQRQVELTCANGSKVQHNYSIVETCHCTRAQCETTPKPQRRRRR</sequence>
<dbReference type="Proteomes" id="UP000261620">
    <property type="component" value="Unplaced"/>
</dbReference>
<protein>
    <recommendedName>
        <fullName evidence="8">CTCK domain-containing protein</fullName>
    </recommendedName>
</protein>
<dbReference type="PANTHER" id="PTHR11339">
    <property type="entry name" value="EXTRACELLULAR MATRIX GLYCOPROTEIN RELATED"/>
    <property type="match status" value="1"/>
</dbReference>
<dbReference type="STRING" id="94237.ENSMMOP00000020335"/>
<comment type="function">
    <text evidence="1">Involved in gametogenesis and steroidogenesis.</text>
</comment>
<dbReference type="Pfam" id="PF00007">
    <property type="entry name" value="Cys_knot"/>
    <property type="match status" value="1"/>
</dbReference>
<evidence type="ECO:0000256" key="1">
    <source>
        <dbReference type="ARBA" id="ARBA00003920"/>
    </source>
</evidence>
<reference evidence="9" key="2">
    <citation type="submission" date="2025-09" db="UniProtKB">
        <authorList>
            <consortium name="Ensembl"/>
        </authorList>
    </citation>
    <scope>IDENTIFICATION</scope>
</reference>
<keyword evidence="5" id="KW-0372">Hormone</keyword>
<dbReference type="PROSITE" id="PS01225">
    <property type="entry name" value="CTCK_2"/>
    <property type="match status" value="1"/>
</dbReference>
<evidence type="ECO:0000259" key="8">
    <source>
        <dbReference type="PROSITE" id="PS01225"/>
    </source>
</evidence>
<evidence type="ECO:0000256" key="2">
    <source>
        <dbReference type="ARBA" id="ARBA00004613"/>
    </source>
</evidence>
<proteinExistence type="predicted"/>
<dbReference type="InterPro" id="IPR018245">
    <property type="entry name" value="Gonadotropin_bsu_CS"/>
</dbReference>
<comment type="caution">
    <text evidence="7">Lacks conserved residue(s) required for the propagation of feature annotation.</text>
</comment>
<dbReference type="SUPFAM" id="SSF57501">
    <property type="entry name" value="Cystine-knot cytokines"/>
    <property type="match status" value="1"/>
</dbReference>
<feature type="domain" description="CTCK" evidence="8">
    <location>
        <begin position="1"/>
        <end position="86"/>
    </location>
</feature>
<feature type="disulfide bond" evidence="7">
    <location>
        <begin position="28"/>
        <end position="80"/>
    </location>
</feature>
<reference evidence="9" key="1">
    <citation type="submission" date="2025-08" db="UniProtKB">
        <authorList>
            <consortium name="Ensembl"/>
        </authorList>
    </citation>
    <scope>IDENTIFICATION</scope>
</reference>
<keyword evidence="10" id="KW-1185">Reference proteome</keyword>
<dbReference type="PANTHER" id="PTHR11339:SF386">
    <property type="entry name" value="HEMOLECTIN, ISOFORM A"/>
    <property type="match status" value="1"/>
</dbReference>
<dbReference type="OMA" id="TYQCECC"/>
<feature type="disulfide bond" evidence="7">
    <location>
        <begin position="13"/>
        <end position="62"/>
    </location>
</feature>
<organism evidence="9 10">
    <name type="scientific">Mola mola</name>
    <name type="common">Ocean sunfish</name>
    <name type="synonym">Tetraodon mola</name>
    <dbReference type="NCBI Taxonomy" id="94237"/>
    <lineage>
        <taxon>Eukaryota</taxon>
        <taxon>Metazoa</taxon>
        <taxon>Chordata</taxon>
        <taxon>Craniata</taxon>
        <taxon>Vertebrata</taxon>
        <taxon>Euteleostomi</taxon>
        <taxon>Actinopterygii</taxon>
        <taxon>Neopterygii</taxon>
        <taxon>Teleostei</taxon>
        <taxon>Neoteleostei</taxon>
        <taxon>Acanthomorphata</taxon>
        <taxon>Eupercaria</taxon>
        <taxon>Tetraodontiformes</taxon>
        <taxon>Molidae</taxon>
        <taxon>Mola</taxon>
    </lineage>
</organism>
<comment type="subcellular location">
    <subcellularLocation>
        <location evidence="2">Secreted</location>
    </subcellularLocation>
</comment>
<evidence type="ECO:0000256" key="3">
    <source>
        <dbReference type="ARBA" id="ARBA00011870"/>
    </source>
</evidence>
<dbReference type="Gene3D" id="2.10.90.10">
    <property type="entry name" value="Cystine-knot cytokines"/>
    <property type="match status" value="1"/>
</dbReference>
<dbReference type="SMART" id="SM00041">
    <property type="entry name" value="CT"/>
    <property type="match status" value="1"/>
</dbReference>
<evidence type="ECO:0000313" key="10">
    <source>
        <dbReference type="Proteomes" id="UP000261620"/>
    </source>
</evidence>
<dbReference type="InterPro" id="IPR029034">
    <property type="entry name" value="Cystine-knot_cytokine"/>
</dbReference>
<evidence type="ECO:0000256" key="4">
    <source>
        <dbReference type="ARBA" id="ARBA00022525"/>
    </source>
</evidence>
<evidence type="ECO:0000313" key="9">
    <source>
        <dbReference type="Ensembl" id="ENSMMOP00000020335.1"/>
    </source>
</evidence>
<comment type="subunit">
    <text evidence="3">Heterodimer of an alpha and a beta chain.</text>
</comment>
<dbReference type="GO" id="GO:0005179">
    <property type="term" value="F:hormone activity"/>
    <property type="evidence" value="ECO:0007669"/>
    <property type="project" value="UniProtKB-KW"/>
</dbReference>
<dbReference type="GO" id="GO:0005615">
    <property type="term" value="C:extracellular space"/>
    <property type="evidence" value="ECO:0007669"/>
    <property type="project" value="TreeGrafter"/>
</dbReference>
<dbReference type="InterPro" id="IPR006208">
    <property type="entry name" value="Glyco_hormone_CN"/>
</dbReference>
<keyword evidence="6 7" id="KW-1015">Disulfide bond</keyword>
<dbReference type="GO" id="GO:0031012">
    <property type="term" value="C:extracellular matrix"/>
    <property type="evidence" value="ECO:0007669"/>
    <property type="project" value="TreeGrafter"/>
</dbReference>
<dbReference type="AlphaFoldDB" id="A0A3Q3WXU7"/>